<dbReference type="AlphaFoldDB" id="A0AAX1X1C8"/>
<dbReference type="Proteomes" id="UP000269379">
    <property type="component" value="Chromosome 1"/>
</dbReference>
<organism evidence="1 2">
    <name type="scientific">Burkholderia mallei</name>
    <name type="common">Pseudomonas mallei</name>
    <dbReference type="NCBI Taxonomy" id="13373"/>
    <lineage>
        <taxon>Bacteria</taxon>
        <taxon>Pseudomonadati</taxon>
        <taxon>Pseudomonadota</taxon>
        <taxon>Betaproteobacteria</taxon>
        <taxon>Burkholderiales</taxon>
        <taxon>Burkholderiaceae</taxon>
        <taxon>Burkholderia</taxon>
        <taxon>pseudomallei group</taxon>
    </lineage>
</organism>
<comment type="caution">
    <text evidence="1">The sequence shown here is derived from an EMBL/GenBank/DDBJ whole genome shotgun (WGS) entry which is preliminary data.</text>
</comment>
<sequence length="61" mass="6683">MKFVSADAVALVFTGFCSWPAALAHLFKAPASGESLFGIITMPLKSSRFIFGRKRKFVNIC</sequence>
<evidence type="ECO:0000313" key="2">
    <source>
        <dbReference type="Proteomes" id="UP000269379"/>
    </source>
</evidence>
<proteinExistence type="predicted"/>
<protein>
    <submittedName>
        <fullName evidence="1">Uncharacterized protein</fullName>
    </submittedName>
</protein>
<dbReference type="EMBL" id="RKJW01000002">
    <property type="protein sequence ID" value="RPA24133.1"/>
    <property type="molecule type" value="Genomic_DNA"/>
</dbReference>
<accession>A0AAX1X1C8</accession>
<name>A0AAX1X1C8_BURML</name>
<reference evidence="2" key="1">
    <citation type="submission" date="2018-10" db="EMBL/GenBank/DDBJ databases">
        <title>FDA dAtabase for Regulatory Grade micrObial Sequences (FDA-ARGOS): Supporting development and validation of Infectious Disease Dx tests.</title>
        <authorList>
            <person name="Minogue T."/>
            <person name="Wolcott M."/>
            <person name="Wasieloski L."/>
            <person name="Aguilar W."/>
            <person name="Moore D."/>
            <person name="Jaissle J."/>
            <person name="Tallon L."/>
            <person name="Sadzewicz L."/>
            <person name="Zhao X."/>
            <person name="Vavikolanu K."/>
            <person name="Mehta A."/>
            <person name="Aluvathingal J."/>
            <person name="Nadendla S."/>
            <person name="Yan Y."/>
            <person name="Sichtig H."/>
        </authorList>
    </citation>
    <scope>NUCLEOTIDE SEQUENCE [LARGE SCALE GENOMIC DNA]</scope>
    <source>
        <strain evidence="2">FDAARGOS_588</strain>
    </source>
</reference>
<gene>
    <name evidence="1" type="ORF">EGT70_13180</name>
</gene>
<evidence type="ECO:0000313" key="1">
    <source>
        <dbReference type="EMBL" id="RPA24133.1"/>
    </source>
</evidence>